<dbReference type="InterPro" id="IPR002110">
    <property type="entry name" value="Ankyrin_rpt"/>
</dbReference>
<dbReference type="PROSITE" id="PS50297">
    <property type="entry name" value="ANK_REP_REGION"/>
    <property type="match status" value="1"/>
</dbReference>
<evidence type="ECO:0000256" key="3">
    <source>
        <dbReference type="PROSITE-ProRule" id="PRU00023"/>
    </source>
</evidence>
<sequence>KGAKPNARHGECRTALSWAAEGDNVEIVKLLLDKGAEPNLRDRGGWTVLSWATERRHGQMGNKWSDGALVGSEEGHVEIADLLLKKGAETNSIDAHGRTGLMWAVNRGHVDIVELLKKGAQSNAVSRWLSNC</sequence>
<evidence type="ECO:0000256" key="2">
    <source>
        <dbReference type="ARBA" id="ARBA00023043"/>
    </source>
</evidence>
<feature type="repeat" description="ANK" evidence="3">
    <location>
        <begin position="11"/>
        <end position="43"/>
    </location>
</feature>
<keyword evidence="1" id="KW-0677">Repeat</keyword>
<dbReference type="InterPro" id="IPR036770">
    <property type="entry name" value="Ankyrin_rpt-contain_sf"/>
</dbReference>
<evidence type="ECO:0000313" key="5">
    <source>
        <dbReference type="Proteomes" id="UP000250266"/>
    </source>
</evidence>
<dbReference type="SMART" id="SM00248">
    <property type="entry name" value="ANK"/>
    <property type="match status" value="3"/>
</dbReference>
<dbReference type="Gene3D" id="1.25.40.20">
    <property type="entry name" value="Ankyrin repeat-containing domain"/>
    <property type="match status" value="2"/>
</dbReference>
<dbReference type="EMBL" id="KV744875">
    <property type="protein sequence ID" value="OCK82913.1"/>
    <property type="molecule type" value="Genomic_DNA"/>
</dbReference>
<dbReference type="GO" id="GO:0085020">
    <property type="term" value="P:protein K6-linked ubiquitination"/>
    <property type="evidence" value="ECO:0007669"/>
    <property type="project" value="TreeGrafter"/>
</dbReference>
<dbReference type="PROSITE" id="PS50088">
    <property type="entry name" value="ANK_REPEAT"/>
    <property type="match status" value="1"/>
</dbReference>
<dbReference type="PANTHER" id="PTHR24171">
    <property type="entry name" value="ANKYRIN REPEAT DOMAIN-CONTAINING PROTEIN 39-RELATED"/>
    <property type="match status" value="1"/>
</dbReference>
<accession>A0A8E2EFI7</accession>
<dbReference type="Pfam" id="PF12796">
    <property type="entry name" value="Ank_2"/>
    <property type="match status" value="2"/>
</dbReference>
<dbReference type="GO" id="GO:0004842">
    <property type="term" value="F:ubiquitin-protein transferase activity"/>
    <property type="evidence" value="ECO:0007669"/>
    <property type="project" value="TreeGrafter"/>
</dbReference>
<dbReference type="Proteomes" id="UP000250266">
    <property type="component" value="Unassembled WGS sequence"/>
</dbReference>
<dbReference type="AlphaFoldDB" id="A0A8E2EFI7"/>
<evidence type="ECO:0000313" key="4">
    <source>
        <dbReference type="EMBL" id="OCK82913.1"/>
    </source>
</evidence>
<dbReference type="OrthoDB" id="426293at2759"/>
<keyword evidence="2 3" id="KW-0040">ANK repeat</keyword>
<dbReference type="SUPFAM" id="SSF48403">
    <property type="entry name" value="Ankyrin repeat"/>
    <property type="match status" value="1"/>
</dbReference>
<reference evidence="4 5" key="1">
    <citation type="journal article" date="2016" name="Nat. Commun.">
        <title>Ectomycorrhizal ecology is imprinted in the genome of the dominant symbiotic fungus Cenococcum geophilum.</title>
        <authorList>
            <consortium name="DOE Joint Genome Institute"/>
            <person name="Peter M."/>
            <person name="Kohler A."/>
            <person name="Ohm R.A."/>
            <person name="Kuo A."/>
            <person name="Krutzmann J."/>
            <person name="Morin E."/>
            <person name="Arend M."/>
            <person name="Barry K.W."/>
            <person name="Binder M."/>
            <person name="Choi C."/>
            <person name="Clum A."/>
            <person name="Copeland A."/>
            <person name="Grisel N."/>
            <person name="Haridas S."/>
            <person name="Kipfer T."/>
            <person name="LaButti K."/>
            <person name="Lindquist E."/>
            <person name="Lipzen A."/>
            <person name="Maire R."/>
            <person name="Meier B."/>
            <person name="Mihaltcheva S."/>
            <person name="Molinier V."/>
            <person name="Murat C."/>
            <person name="Poggeler S."/>
            <person name="Quandt C.A."/>
            <person name="Sperisen C."/>
            <person name="Tritt A."/>
            <person name="Tisserant E."/>
            <person name="Crous P.W."/>
            <person name="Henrissat B."/>
            <person name="Nehls U."/>
            <person name="Egli S."/>
            <person name="Spatafora J.W."/>
            <person name="Grigoriev I.V."/>
            <person name="Martin F.M."/>
        </authorList>
    </citation>
    <scope>NUCLEOTIDE SEQUENCE [LARGE SCALE GENOMIC DNA]</scope>
    <source>
        <strain evidence="4 5">CBS 459.81</strain>
    </source>
</reference>
<dbReference type="PANTHER" id="PTHR24171:SF8">
    <property type="entry name" value="BRCA1-ASSOCIATED RING DOMAIN PROTEIN 1"/>
    <property type="match status" value="1"/>
</dbReference>
<gene>
    <name evidence="4" type="ORF">K432DRAFT_292186</name>
</gene>
<keyword evidence="5" id="KW-1185">Reference proteome</keyword>
<proteinExistence type="predicted"/>
<feature type="non-terminal residue" evidence="4">
    <location>
        <position position="132"/>
    </location>
</feature>
<name>A0A8E2EFI7_9PEZI</name>
<evidence type="ECO:0000256" key="1">
    <source>
        <dbReference type="ARBA" id="ARBA00022737"/>
    </source>
</evidence>
<protein>
    <submittedName>
        <fullName evidence="4">Ankyrin</fullName>
    </submittedName>
</protein>
<organism evidence="4 5">
    <name type="scientific">Lepidopterella palustris CBS 459.81</name>
    <dbReference type="NCBI Taxonomy" id="1314670"/>
    <lineage>
        <taxon>Eukaryota</taxon>
        <taxon>Fungi</taxon>
        <taxon>Dikarya</taxon>
        <taxon>Ascomycota</taxon>
        <taxon>Pezizomycotina</taxon>
        <taxon>Dothideomycetes</taxon>
        <taxon>Pleosporomycetidae</taxon>
        <taxon>Mytilinidiales</taxon>
        <taxon>Argynnaceae</taxon>
        <taxon>Lepidopterella</taxon>
    </lineage>
</organism>